<evidence type="ECO:0000256" key="2">
    <source>
        <dbReference type="ARBA" id="ARBA00022527"/>
    </source>
</evidence>
<keyword evidence="4 7" id="KW-0547">Nucleotide-binding</keyword>
<keyword evidence="9" id="KW-1133">Transmembrane helix</keyword>
<keyword evidence="12" id="KW-1185">Reference proteome</keyword>
<reference evidence="11 12" key="1">
    <citation type="submission" date="2021-03" db="EMBL/GenBank/DDBJ databases">
        <title>Sequencing the genomes of 1000 actinobacteria strains.</title>
        <authorList>
            <person name="Klenk H.-P."/>
        </authorList>
    </citation>
    <scope>NUCLEOTIDE SEQUENCE [LARGE SCALE GENOMIC DNA]</scope>
    <source>
        <strain evidence="11 12">DSM 46670</strain>
    </source>
</reference>
<dbReference type="RefSeq" id="WP_307855299.1">
    <property type="nucleotide sequence ID" value="NZ_JAGINW010000001.1"/>
</dbReference>
<evidence type="ECO:0000256" key="8">
    <source>
        <dbReference type="SAM" id="MobiDB-lite"/>
    </source>
</evidence>
<protein>
    <recommendedName>
        <fullName evidence="1">non-specific serine/threonine protein kinase</fullName>
        <ecNumber evidence="1">2.7.11.1</ecNumber>
    </recommendedName>
</protein>
<dbReference type="PROSITE" id="PS50011">
    <property type="entry name" value="PROTEIN_KINASE_DOM"/>
    <property type="match status" value="1"/>
</dbReference>
<keyword evidence="9" id="KW-0472">Membrane</keyword>
<dbReference type="InterPro" id="IPR017441">
    <property type="entry name" value="Protein_kinase_ATP_BS"/>
</dbReference>
<accession>A0ABS4TN21</accession>
<evidence type="ECO:0000256" key="4">
    <source>
        <dbReference type="ARBA" id="ARBA00022741"/>
    </source>
</evidence>
<proteinExistence type="predicted"/>
<name>A0ABS4TN21_9PSEU</name>
<feature type="compositionally biased region" description="Low complexity" evidence="8">
    <location>
        <begin position="369"/>
        <end position="407"/>
    </location>
</feature>
<evidence type="ECO:0000256" key="9">
    <source>
        <dbReference type="SAM" id="Phobius"/>
    </source>
</evidence>
<dbReference type="Proteomes" id="UP001519332">
    <property type="component" value="Unassembled WGS sequence"/>
</dbReference>
<sequence length="559" mass="59405">MRVVAGRYAIRDELGRGAMGIVWRADDQVIGRQVALKELPSPRGVTGQERATYLERVLREARTAGRLNDPAVVTVFDVVSEDGITYIVMELVEAPTLADVIAREGPLPADRVMALGLQVLGALETAHAAGIVHRDVKPSNIMVTSGDRVKLADFGIARAMDDPNLTMTGAIMGSPGYMAPELFTGSQPGPESDLWAFGATLFHAVEGHSPFNRETTAATMHAIMYDDPQLVRCQGPLTQIILGLLAQPAEQRLTLAQTRQMLTGTQVMADTTQVVDAPTVQVHAVRRDTLPREPWQESYPAEMPLAAPVPVNWAEDDWAPKKKSGRGRVLLFGGAGVVVVAALVAVFLISPGYQRSEASPPAGTSTVAPTGTPSETPSSVPPTTVSVPSTVSSAPAPGTVTVTKPAPGGSPAPGQPTGGPPPGGPPPPQEPEKPQRVLIPLTRYNNPKGPHFSATPNVPPPAGFNRENLMGNLVEAQESGTRRIYACQLVASEDRMTSFDPGCEGNRQVGILGYIFTTKPTGVQTVPLHRCTYSGGHFDSVSAKCEGEKFEFLFGYLIV</sequence>
<dbReference type="EC" id="2.7.11.1" evidence="1"/>
<dbReference type="PROSITE" id="PS00108">
    <property type="entry name" value="PROTEIN_KINASE_ST"/>
    <property type="match status" value="1"/>
</dbReference>
<evidence type="ECO:0000259" key="10">
    <source>
        <dbReference type="PROSITE" id="PS50011"/>
    </source>
</evidence>
<keyword evidence="2 11" id="KW-0723">Serine/threonine-protein kinase</keyword>
<dbReference type="InterPro" id="IPR008271">
    <property type="entry name" value="Ser/Thr_kinase_AS"/>
</dbReference>
<dbReference type="Gene3D" id="1.10.510.10">
    <property type="entry name" value="Transferase(Phosphotransferase) domain 1"/>
    <property type="match status" value="1"/>
</dbReference>
<dbReference type="InterPro" id="IPR000719">
    <property type="entry name" value="Prot_kinase_dom"/>
</dbReference>
<gene>
    <name evidence="11" type="ORF">JOF56_005774</name>
</gene>
<dbReference type="Gene3D" id="3.30.200.20">
    <property type="entry name" value="Phosphorylase Kinase, domain 1"/>
    <property type="match status" value="1"/>
</dbReference>
<organism evidence="11 12">
    <name type="scientific">Kibdelosporangium banguiense</name>
    <dbReference type="NCBI Taxonomy" id="1365924"/>
    <lineage>
        <taxon>Bacteria</taxon>
        <taxon>Bacillati</taxon>
        <taxon>Actinomycetota</taxon>
        <taxon>Actinomycetes</taxon>
        <taxon>Pseudonocardiales</taxon>
        <taxon>Pseudonocardiaceae</taxon>
        <taxon>Kibdelosporangium</taxon>
    </lineage>
</organism>
<feature type="compositionally biased region" description="Pro residues" evidence="8">
    <location>
        <begin position="408"/>
        <end position="429"/>
    </location>
</feature>
<evidence type="ECO:0000256" key="1">
    <source>
        <dbReference type="ARBA" id="ARBA00012513"/>
    </source>
</evidence>
<feature type="transmembrane region" description="Helical" evidence="9">
    <location>
        <begin position="329"/>
        <end position="349"/>
    </location>
</feature>
<dbReference type="InterPro" id="IPR011009">
    <property type="entry name" value="Kinase-like_dom_sf"/>
</dbReference>
<feature type="domain" description="Protein kinase" evidence="10">
    <location>
        <begin position="8"/>
        <end position="268"/>
    </location>
</feature>
<dbReference type="GO" id="GO:0004674">
    <property type="term" value="F:protein serine/threonine kinase activity"/>
    <property type="evidence" value="ECO:0007669"/>
    <property type="project" value="UniProtKB-KW"/>
</dbReference>
<dbReference type="CDD" id="cd14014">
    <property type="entry name" value="STKc_PknB_like"/>
    <property type="match status" value="1"/>
</dbReference>
<evidence type="ECO:0000256" key="3">
    <source>
        <dbReference type="ARBA" id="ARBA00022679"/>
    </source>
</evidence>
<evidence type="ECO:0000256" key="5">
    <source>
        <dbReference type="ARBA" id="ARBA00022777"/>
    </source>
</evidence>
<evidence type="ECO:0000256" key="6">
    <source>
        <dbReference type="ARBA" id="ARBA00022840"/>
    </source>
</evidence>
<keyword evidence="5 11" id="KW-0418">Kinase</keyword>
<dbReference type="Pfam" id="PF00069">
    <property type="entry name" value="Pkinase"/>
    <property type="match status" value="1"/>
</dbReference>
<feature type="binding site" evidence="7">
    <location>
        <position position="37"/>
    </location>
    <ligand>
        <name>ATP</name>
        <dbReference type="ChEBI" id="CHEBI:30616"/>
    </ligand>
</feature>
<dbReference type="SMART" id="SM00220">
    <property type="entry name" value="S_TKc"/>
    <property type="match status" value="1"/>
</dbReference>
<keyword evidence="9" id="KW-0812">Transmembrane</keyword>
<keyword evidence="6 7" id="KW-0067">ATP-binding</keyword>
<evidence type="ECO:0000256" key="7">
    <source>
        <dbReference type="PROSITE-ProRule" id="PRU10141"/>
    </source>
</evidence>
<dbReference type="PROSITE" id="PS00107">
    <property type="entry name" value="PROTEIN_KINASE_ATP"/>
    <property type="match status" value="1"/>
</dbReference>
<dbReference type="PANTHER" id="PTHR43289:SF6">
    <property type="entry name" value="SERINE_THREONINE-PROTEIN KINASE NEKL-3"/>
    <property type="match status" value="1"/>
</dbReference>
<dbReference type="PANTHER" id="PTHR43289">
    <property type="entry name" value="MITOGEN-ACTIVATED PROTEIN KINASE KINASE KINASE 20-RELATED"/>
    <property type="match status" value="1"/>
</dbReference>
<evidence type="ECO:0000313" key="12">
    <source>
        <dbReference type="Proteomes" id="UP001519332"/>
    </source>
</evidence>
<keyword evidence="3" id="KW-0808">Transferase</keyword>
<evidence type="ECO:0000313" key="11">
    <source>
        <dbReference type="EMBL" id="MBP2325389.1"/>
    </source>
</evidence>
<comment type="caution">
    <text evidence="11">The sequence shown here is derived from an EMBL/GenBank/DDBJ whole genome shotgun (WGS) entry which is preliminary data.</text>
</comment>
<dbReference type="SUPFAM" id="SSF56112">
    <property type="entry name" value="Protein kinase-like (PK-like)"/>
    <property type="match status" value="1"/>
</dbReference>
<dbReference type="EMBL" id="JAGINW010000001">
    <property type="protein sequence ID" value="MBP2325389.1"/>
    <property type="molecule type" value="Genomic_DNA"/>
</dbReference>
<feature type="region of interest" description="Disordered" evidence="8">
    <location>
        <begin position="354"/>
        <end position="434"/>
    </location>
</feature>